<keyword evidence="2 4" id="KW-1133">Transmembrane helix</keyword>
<accession>A0A1Q2MHN2</accession>
<dbReference type="Proteomes" id="UP000188181">
    <property type="component" value="Chromosome"/>
</dbReference>
<dbReference type="AlphaFoldDB" id="A0A1Q2MHN2"/>
<dbReference type="KEGG" id="pbas:SMSP2_02186"/>
<reference evidence="7" key="1">
    <citation type="submission" date="2017-02" db="EMBL/GenBank/DDBJ databases">
        <title>Comparative genomics and description of representatives of a novel lineage of planctomycetes thriving in anoxic sediments.</title>
        <authorList>
            <person name="Spring S."/>
            <person name="Bunk B."/>
            <person name="Sproer C."/>
        </authorList>
    </citation>
    <scope>NUCLEOTIDE SEQUENCE [LARGE SCALE GENOMIC DNA]</scope>
    <source>
        <strain evidence="7">SM-Chi-D1</strain>
    </source>
</reference>
<dbReference type="InterPro" id="IPR020846">
    <property type="entry name" value="MFS_dom"/>
</dbReference>
<keyword evidence="7" id="KW-1185">Reference proteome</keyword>
<dbReference type="PANTHER" id="PTHR23526:SF1">
    <property type="entry name" value="MAJOR FACILITATOR SUPERFAMILY MFS_1"/>
    <property type="match status" value="1"/>
</dbReference>
<feature type="transmembrane region" description="Helical" evidence="4">
    <location>
        <begin position="21"/>
        <end position="39"/>
    </location>
</feature>
<feature type="transmembrane region" description="Helical" evidence="4">
    <location>
        <begin position="392"/>
        <end position="413"/>
    </location>
</feature>
<feature type="domain" description="Major facilitator superfamily (MFS) profile" evidence="5">
    <location>
        <begin position="194"/>
        <end position="434"/>
    </location>
</feature>
<name>A0A1Q2MHN2_9BACT</name>
<feature type="transmembrane region" description="Helical" evidence="4">
    <location>
        <begin position="274"/>
        <end position="296"/>
    </location>
</feature>
<evidence type="ECO:0000313" key="6">
    <source>
        <dbReference type="EMBL" id="AQQ71807.1"/>
    </source>
</evidence>
<protein>
    <submittedName>
        <fullName evidence="6">Multidrug resistance protein</fullName>
    </submittedName>
</protein>
<evidence type="ECO:0000313" key="7">
    <source>
        <dbReference type="Proteomes" id="UP000188181"/>
    </source>
</evidence>
<feature type="transmembrane region" description="Helical" evidence="4">
    <location>
        <begin position="163"/>
        <end position="181"/>
    </location>
</feature>
<dbReference type="InterPro" id="IPR011701">
    <property type="entry name" value="MFS"/>
</dbReference>
<evidence type="ECO:0000256" key="1">
    <source>
        <dbReference type="ARBA" id="ARBA00022692"/>
    </source>
</evidence>
<dbReference type="InterPro" id="IPR052528">
    <property type="entry name" value="Sugar_transport-like"/>
</dbReference>
<feature type="transmembrane region" description="Helical" evidence="4">
    <location>
        <begin position="333"/>
        <end position="351"/>
    </location>
</feature>
<dbReference type="PROSITE" id="PS50850">
    <property type="entry name" value="MFS"/>
    <property type="match status" value="1"/>
</dbReference>
<feature type="transmembrane region" description="Helical" evidence="4">
    <location>
        <begin position="247"/>
        <end position="268"/>
    </location>
</feature>
<dbReference type="GO" id="GO:0022857">
    <property type="term" value="F:transmembrane transporter activity"/>
    <property type="evidence" value="ECO:0007669"/>
    <property type="project" value="InterPro"/>
</dbReference>
<evidence type="ECO:0000256" key="4">
    <source>
        <dbReference type="SAM" id="Phobius"/>
    </source>
</evidence>
<organism evidence="6 7">
    <name type="scientific">Limihaloglobus sulfuriphilus</name>
    <dbReference type="NCBI Taxonomy" id="1851148"/>
    <lineage>
        <taxon>Bacteria</taxon>
        <taxon>Pseudomonadati</taxon>
        <taxon>Planctomycetota</taxon>
        <taxon>Phycisphaerae</taxon>
        <taxon>Sedimentisphaerales</taxon>
        <taxon>Sedimentisphaeraceae</taxon>
        <taxon>Limihaloglobus</taxon>
    </lineage>
</organism>
<keyword evidence="3 4" id="KW-0472">Membrane</keyword>
<feature type="transmembrane region" description="Helical" evidence="4">
    <location>
        <begin position="193"/>
        <end position="215"/>
    </location>
</feature>
<gene>
    <name evidence="6" type="ORF">SMSP2_02186</name>
</gene>
<feature type="transmembrane region" description="Helical" evidence="4">
    <location>
        <begin position="119"/>
        <end position="142"/>
    </location>
</feature>
<evidence type="ECO:0000259" key="5">
    <source>
        <dbReference type="PROSITE" id="PS50850"/>
    </source>
</evidence>
<dbReference type="SUPFAM" id="SSF103473">
    <property type="entry name" value="MFS general substrate transporter"/>
    <property type="match status" value="1"/>
</dbReference>
<dbReference type="RefSeq" id="WP_146683945.1">
    <property type="nucleotide sequence ID" value="NZ_CP019646.1"/>
</dbReference>
<feature type="transmembrane region" description="Helical" evidence="4">
    <location>
        <begin position="363"/>
        <end position="380"/>
    </location>
</feature>
<dbReference type="Gene3D" id="1.20.1250.20">
    <property type="entry name" value="MFS general substrate transporter like domains"/>
    <property type="match status" value="2"/>
</dbReference>
<feature type="transmembrane region" description="Helical" evidence="4">
    <location>
        <begin position="45"/>
        <end position="70"/>
    </location>
</feature>
<sequence>MSMVSTQGITESKAHEHQQRNMLAGIIHGTFFNMAQAFAEPFALLPIFLSGFTSSKLAIGLIVGVMQAAAVLPQLPISRFLRRRPHTAKPLMLIGIWTRCGVWGLLGFLAVTSSQKSVSLLWATIILISTYSFAGGIANLPFNRIISETIMPNKRSSFFGWRLFFGGFMAMAAGFVVKYVLGSNKMLWPKNFGVLFLLSFVTLIIAYTAMSLLRFPNEPAGESKIIGPSLWQECLHVFNIYPVMKKLVLIELLTYNMALVMPFLTLFATQDRNIPLKYVGIFIICIKLGAMLSNLLWMPIGNKVGTRILIHIGISMAIVSLLLMIFANSVFMFSLAFVITGLASSALMVGYNGYILEIGPEETRVLLVAIKSTMLLPLYFMPMLGGFIADKLGYQCLLLLGLLIFSMALFLALNLCEPRKGDKACGPCLGNELT</sequence>
<feature type="transmembrane region" description="Helical" evidence="4">
    <location>
        <begin position="91"/>
        <end position="113"/>
    </location>
</feature>
<dbReference type="InterPro" id="IPR036259">
    <property type="entry name" value="MFS_trans_sf"/>
</dbReference>
<dbReference type="OrthoDB" id="2380045at2"/>
<feature type="transmembrane region" description="Helical" evidence="4">
    <location>
        <begin position="308"/>
        <end position="327"/>
    </location>
</feature>
<dbReference type="STRING" id="1851148.SMSP2_02186"/>
<evidence type="ECO:0000256" key="3">
    <source>
        <dbReference type="ARBA" id="ARBA00023136"/>
    </source>
</evidence>
<dbReference type="PANTHER" id="PTHR23526">
    <property type="entry name" value="INTEGRAL MEMBRANE TRANSPORT PROTEIN-RELATED"/>
    <property type="match status" value="1"/>
</dbReference>
<dbReference type="Pfam" id="PF07690">
    <property type="entry name" value="MFS_1"/>
    <property type="match status" value="1"/>
</dbReference>
<proteinExistence type="predicted"/>
<keyword evidence="1 4" id="KW-0812">Transmembrane</keyword>
<evidence type="ECO:0000256" key="2">
    <source>
        <dbReference type="ARBA" id="ARBA00022989"/>
    </source>
</evidence>
<dbReference type="EMBL" id="CP019646">
    <property type="protein sequence ID" value="AQQ71807.1"/>
    <property type="molecule type" value="Genomic_DNA"/>
</dbReference>